<dbReference type="Pfam" id="PF05147">
    <property type="entry name" value="LANC_like"/>
    <property type="match status" value="1"/>
</dbReference>
<evidence type="ECO:0000256" key="1">
    <source>
        <dbReference type="ARBA" id="ARBA00012513"/>
    </source>
</evidence>
<organism evidence="9 10">
    <name type="scientific">Streptosporangium longisporum</name>
    <dbReference type="NCBI Taxonomy" id="46187"/>
    <lineage>
        <taxon>Bacteria</taxon>
        <taxon>Bacillati</taxon>
        <taxon>Actinomycetota</taxon>
        <taxon>Actinomycetes</taxon>
        <taxon>Streptosporangiales</taxon>
        <taxon>Streptosporangiaceae</taxon>
        <taxon>Streptosporangium</taxon>
    </lineage>
</organism>
<feature type="region of interest" description="Disordered" evidence="7">
    <location>
        <begin position="1035"/>
        <end position="1062"/>
    </location>
</feature>
<dbReference type="CDD" id="cd04791">
    <property type="entry name" value="LanC_SerThrkinase"/>
    <property type="match status" value="1"/>
</dbReference>
<dbReference type="InterPro" id="IPR058053">
    <property type="entry name" value="RamC_C"/>
</dbReference>
<evidence type="ECO:0000313" key="9">
    <source>
        <dbReference type="EMBL" id="GAA2994329.1"/>
    </source>
</evidence>
<evidence type="ECO:0000256" key="5">
    <source>
        <dbReference type="ARBA" id="ARBA00022777"/>
    </source>
</evidence>
<protein>
    <recommendedName>
        <fullName evidence="1">non-specific serine/threonine protein kinase</fullName>
        <ecNumber evidence="1">2.7.11.1</ecNumber>
    </recommendedName>
</protein>
<dbReference type="PANTHER" id="PTHR43289">
    <property type="entry name" value="MITOGEN-ACTIVATED PROTEIN KINASE KINASE KINASE 20-RELATED"/>
    <property type="match status" value="1"/>
</dbReference>
<feature type="compositionally biased region" description="Gly residues" evidence="7">
    <location>
        <begin position="267"/>
        <end position="277"/>
    </location>
</feature>
<comment type="caution">
    <text evidence="9">The sequence shown here is derived from an EMBL/GenBank/DDBJ whole genome shotgun (WGS) entry which is preliminary data.</text>
</comment>
<keyword evidence="6" id="KW-0067">ATP-binding</keyword>
<dbReference type="SUPFAM" id="SSF158745">
    <property type="entry name" value="LanC-like"/>
    <property type="match status" value="1"/>
</dbReference>
<gene>
    <name evidence="9" type="ORF">GCM10017559_13310</name>
</gene>
<dbReference type="InterPro" id="IPR007822">
    <property type="entry name" value="LANC-like"/>
</dbReference>
<evidence type="ECO:0000256" key="6">
    <source>
        <dbReference type="ARBA" id="ARBA00022840"/>
    </source>
</evidence>
<evidence type="ECO:0000256" key="7">
    <source>
        <dbReference type="SAM" id="MobiDB-lite"/>
    </source>
</evidence>
<dbReference type="PRINTS" id="PR01950">
    <property type="entry name" value="LANCSUPER"/>
</dbReference>
<keyword evidence="10" id="KW-1185">Reference proteome</keyword>
<dbReference type="SUPFAM" id="SSF56112">
    <property type="entry name" value="Protein kinase-like (PK-like)"/>
    <property type="match status" value="1"/>
</dbReference>
<dbReference type="Pfam" id="PF25816">
    <property type="entry name" value="RamC_N"/>
    <property type="match status" value="1"/>
</dbReference>
<dbReference type="InterPro" id="IPR000719">
    <property type="entry name" value="Prot_kinase_dom"/>
</dbReference>
<dbReference type="Pfam" id="PF00069">
    <property type="entry name" value="Pkinase"/>
    <property type="match status" value="1"/>
</dbReference>
<keyword evidence="4" id="KW-0547">Nucleotide-binding</keyword>
<dbReference type="EMBL" id="BAAAWD010000006">
    <property type="protein sequence ID" value="GAA2994329.1"/>
    <property type="molecule type" value="Genomic_DNA"/>
</dbReference>
<accession>A0ABN3XT61</accession>
<evidence type="ECO:0000256" key="2">
    <source>
        <dbReference type="ARBA" id="ARBA00022527"/>
    </source>
</evidence>
<sequence length="1062" mass="111635">MTRNRESRRAGRSAVRNAPGDDALLRDIAIAEIGRAPARAWSIADEDFWCRIAPVGGVLPAQGWKLHVSATMLSAPVVLSRVVRVLSAEGCAFKFPARLDDYWELLMPHCPRAQAGKFVTVYPADDVEAARLAALLDEATWGLPGPAILSDRPWRPGGIVHYRYGTFGGHRVLGNDGFYELRIRTPEGRAIPDERLPRFSPPSFATSPFAAFPAATSAGPSTPGISTAGASTSGASTSGISTSGASTSGVSTSDDPAGGARPSGTRDGTGSGNGNGNGRPAPAAVMLNGRFVVREAVRHANRGGVYLARDDVSGAEVVIKEGRPHASSDLAGHDARSRLATERSRLKALAGTGLVPAVVDFFEQGGHVFLVEEHVPGTTLRRWSEENAGPVGHDGFGHGPAEILPIVRRLVEALRAVHACGYVFRDLSPDNVMILPGGDLRLIDPEHVAAPGEIVMIGGTPGYLAPELVPYGGRFRPAPGREADLFGLGGLVYFLAVGAGLELPEDGVTGPARGRRLLDHVAAVSASNPALALLRPLVEGLVTEPERRWPLDRCTAYLAGLATDRTPPPDHPPVADRTPVAGHASIADHPSAVDRAPVADRPPVRTVTDGGADGGVDDLVADGLAWLVETADTSGQGPSPWPGVQRGVEADPCSVNGGVPGILGVLTLASRAPHDTAKAAKAARTAKATETAGPAGVAELAELAAGVTRWLRGRLAAEDLWPPGLYFGRSGAVWALYDAAEAAGDGETMDVALRAAARLPVAYPNSDVTHGLAGAGMAVLRLAVRSGDPVLRERAARTFENLHAARSYRRGQPRWPVPESFDSGLAGADHLGFAHGIAGIGTALLYGAVALDRPEWMATVREVAAALEEHADVDGDCAWWPTLAEEPRTLRPRRPHWCSGSSGIGSFLVRYWRATGEAGALRLARQAAVAAHRTRWQTGTVPCHGLPGEGEFLLDMAAFTGEDRYLRQAGDLAGCLRARAVSRSGRTLVPDPFSTVVPTFLGGTAGVVAFLLRLRHGHARPWMLDDVMGDAWRSPLTGSPPAPGRWKEKRPAAGVATRSTGR</sequence>
<dbReference type="Proteomes" id="UP001499930">
    <property type="component" value="Unassembled WGS sequence"/>
</dbReference>
<proteinExistence type="predicted"/>
<dbReference type="SMART" id="SM01260">
    <property type="entry name" value="LANC_like"/>
    <property type="match status" value="1"/>
</dbReference>
<dbReference type="Gene3D" id="1.10.510.10">
    <property type="entry name" value="Transferase(Phosphotransferase) domain 1"/>
    <property type="match status" value="1"/>
</dbReference>
<keyword evidence="3" id="KW-0808">Transferase</keyword>
<evidence type="ECO:0000259" key="8">
    <source>
        <dbReference type="PROSITE" id="PS50011"/>
    </source>
</evidence>
<dbReference type="Gene3D" id="3.30.200.20">
    <property type="entry name" value="Phosphorylase Kinase, domain 1"/>
    <property type="match status" value="1"/>
</dbReference>
<dbReference type="InterPro" id="IPR011009">
    <property type="entry name" value="Kinase-like_dom_sf"/>
</dbReference>
<keyword evidence="2" id="KW-0723">Serine/threonine-protein kinase</keyword>
<evidence type="ECO:0000256" key="4">
    <source>
        <dbReference type="ARBA" id="ARBA00022741"/>
    </source>
</evidence>
<dbReference type="PANTHER" id="PTHR43289:SF6">
    <property type="entry name" value="SERINE_THREONINE-PROTEIN KINASE NEKL-3"/>
    <property type="match status" value="1"/>
</dbReference>
<dbReference type="EC" id="2.7.11.1" evidence="1"/>
<keyword evidence="5" id="KW-0418">Kinase</keyword>
<feature type="region of interest" description="Disordered" evidence="7">
    <location>
        <begin position="215"/>
        <end position="282"/>
    </location>
</feature>
<feature type="domain" description="Protein kinase" evidence="8">
    <location>
        <begin position="291"/>
        <end position="574"/>
    </location>
</feature>
<evidence type="ECO:0000313" key="10">
    <source>
        <dbReference type="Proteomes" id="UP001499930"/>
    </source>
</evidence>
<feature type="compositionally biased region" description="Low complexity" evidence="7">
    <location>
        <begin position="215"/>
        <end position="253"/>
    </location>
</feature>
<dbReference type="Gene3D" id="1.50.10.20">
    <property type="match status" value="1"/>
</dbReference>
<dbReference type="NCBIfam" id="NF038150">
    <property type="entry name" value="lanthi_synth_IV"/>
    <property type="match status" value="1"/>
</dbReference>
<dbReference type="SMART" id="SM00220">
    <property type="entry name" value="S_TKc"/>
    <property type="match status" value="1"/>
</dbReference>
<dbReference type="InterPro" id="IPR057929">
    <property type="entry name" value="RamC_N"/>
</dbReference>
<dbReference type="PROSITE" id="PS50011">
    <property type="entry name" value="PROTEIN_KINASE_DOM"/>
    <property type="match status" value="1"/>
</dbReference>
<reference evidence="9 10" key="1">
    <citation type="journal article" date="2019" name="Int. J. Syst. Evol. Microbiol.">
        <title>The Global Catalogue of Microorganisms (GCM) 10K type strain sequencing project: providing services to taxonomists for standard genome sequencing and annotation.</title>
        <authorList>
            <consortium name="The Broad Institute Genomics Platform"/>
            <consortium name="The Broad Institute Genome Sequencing Center for Infectious Disease"/>
            <person name="Wu L."/>
            <person name="Ma J."/>
        </authorList>
    </citation>
    <scope>NUCLEOTIDE SEQUENCE [LARGE SCALE GENOMIC DNA]</scope>
    <source>
        <strain evidence="9 10">JCM 3106</strain>
    </source>
</reference>
<evidence type="ECO:0000256" key="3">
    <source>
        <dbReference type="ARBA" id="ARBA00022679"/>
    </source>
</evidence>
<name>A0ABN3XT61_9ACTN</name>